<dbReference type="Proteomes" id="UP000781958">
    <property type="component" value="Unassembled WGS sequence"/>
</dbReference>
<evidence type="ECO:0000259" key="5">
    <source>
        <dbReference type="PROSITE" id="PS50949"/>
    </source>
</evidence>
<dbReference type="Pfam" id="PF07729">
    <property type="entry name" value="FCD"/>
    <property type="match status" value="1"/>
</dbReference>
<dbReference type="InterPro" id="IPR036390">
    <property type="entry name" value="WH_DNA-bd_sf"/>
</dbReference>
<dbReference type="InterPro" id="IPR000524">
    <property type="entry name" value="Tscrpt_reg_HTH_GntR"/>
</dbReference>
<dbReference type="InterPro" id="IPR011711">
    <property type="entry name" value="GntR_C"/>
</dbReference>
<dbReference type="PANTHER" id="PTHR43537:SF6">
    <property type="entry name" value="HTH-TYPE TRANSCRIPTIONAL REPRESSOR RSPR"/>
    <property type="match status" value="1"/>
</dbReference>
<reference evidence="6 7" key="1">
    <citation type="submission" date="2021-03" db="EMBL/GenBank/DDBJ databases">
        <title>Genomic Encyclopedia of Type Strains, Phase III (KMG-III): the genomes of soil and plant-associated and newly described type strains.</title>
        <authorList>
            <person name="Whitman W."/>
        </authorList>
    </citation>
    <scope>NUCLEOTIDE SEQUENCE [LARGE SCALE GENOMIC DNA]</scope>
    <source>
        <strain evidence="6 7">IMMIB AFH-6</strain>
    </source>
</reference>
<dbReference type="Gene3D" id="1.20.120.530">
    <property type="entry name" value="GntR ligand-binding domain-like"/>
    <property type="match status" value="1"/>
</dbReference>
<accession>A0ABS4SDQ2</accession>
<evidence type="ECO:0000313" key="7">
    <source>
        <dbReference type="Proteomes" id="UP000781958"/>
    </source>
</evidence>
<dbReference type="GO" id="GO:0003677">
    <property type="term" value="F:DNA binding"/>
    <property type="evidence" value="ECO:0007669"/>
    <property type="project" value="UniProtKB-KW"/>
</dbReference>
<dbReference type="CDD" id="cd07377">
    <property type="entry name" value="WHTH_GntR"/>
    <property type="match status" value="1"/>
</dbReference>
<dbReference type="PROSITE" id="PS50949">
    <property type="entry name" value="HTH_GNTR"/>
    <property type="match status" value="1"/>
</dbReference>
<evidence type="ECO:0000256" key="4">
    <source>
        <dbReference type="SAM" id="MobiDB-lite"/>
    </source>
</evidence>
<evidence type="ECO:0000313" key="6">
    <source>
        <dbReference type="EMBL" id="MBP2290696.1"/>
    </source>
</evidence>
<dbReference type="PANTHER" id="PTHR43537">
    <property type="entry name" value="TRANSCRIPTIONAL REGULATOR, GNTR FAMILY"/>
    <property type="match status" value="1"/>
</dbReference>
<feature type="domain" description="HTH gntR-type" evidence="5">
    <location>
        <begin position="11"/>
        <end position="78"/>
    </location>
</feature>
<evidence type="ECO:0000256" key="1">
    <source>
        <dbReference type="ARBA" id="ARBA00023015"/>
    </source>
</evidence>
<keyword evidence="3" id="KW-0804">Transcription</keyword>
<keyword evidence="7" id="KW-1185">Reference proteome</keyword>
<feature type="region of interest" description="Disordered" evidence="4">
    <location>
        <begin position="228"/>
        <end position="249"/>
    </location>
</feature>
<evidence type="ECO:0000256" key="3">
    <source>
        <dbReference type="ARBA" id="ARBA00023163"/>
    </source>
</evidence>
<dbReference type="EMBL" id="JAGINP010000001">
    <property type="protein sequence ID" value="MBP2290696.1"/>
    <property type="molecule type" value="Genomic_DNA"/>
</dbReference>
<gene>
    <name evidence="6" type="ORF">J2851_000433</name>
</gene>
<dbReference type="SMART" id="SM00345">
    <property type="entry name" value="HTH_GNTR"/>
    <property type="match status" value="1"/>
</dbReference>
<comment type="caution">
    <text evidence="6">The sequence shown here is derived from an EMBL/GenBank/DDBJ whole genome shotgun (WGS) entry which is preliminary data.</text>
</comment>
<proteinExistence type="predicted"/>
<dbReference type="SUPFAM" id="SSF46785">
    <property type="entry name" value="Winged helix' DNA-binding domain"/>
    <property type="match status" value="1"/>
</dbReference>
<name>A0ABS4SDQ2_9PROT</name>
<protein>
    <submittedName>
        <fullName evidence="6">DNA-binding GntR family transcriptional regulator</fullName>
    </submittedName>
</protein>
<organism evidence="6 7">
    <name type="scientific">Azospirillum rugosum</name>
    <dbReference type="NCBI Taxonomy" id="416170"/>
    <lineage>
        <taxon>Bacteria</taxon>
        <taxon>Pseudomonadati</taxon>
        <taxon>Pseudomonadota</taxon>
        <taxon>Alphaproteobacteria</taxon>
        <taxon>Rhodospirillales</taxon>
        <taxon>Azospirillaceae</taxon>
        <taxon>Azospirillum</taxon>
    </lineage>
</organism>
<dbReference type="RefSeq" id="WP_209763092.1">
    <property type="nucleotide sequence ID" value="NZ_JAGINP010000001.1"/>
</dbReference>
<dbReference type="InterPro" id="IPR036388">
    <property type="entry name" value="WH-like_DNA-bd_sf"/>
</dbReference>
<sequence length="249" mass="27735">MLDRIEPDSSEPVARRVFRDLRQAIVTMRFRPGQPLSEAEVAKSLGISRQPVREAFIKLSEAGLVSIRPQRGTFVVKISAKQVMDAQFVRQAVELAVVRKASQELSAASIAALHGIVKQQRVAAVENPDIFLDLDEAFHRSIALGVGCEYAWRVVEETKAQMDRVRYLSIPEQATPVERLITQHEMILEGIQARNPDLAESAMRLHMGEILTSLPDLEKRFPDLFDSDGATPAKGEDATQRRVPVTTKA</sequence>
<dbReference type="Pfam" id="PF00392">
    <property type="entry name" value="GntR"/>
    <property type="match status" value="1"/>
</dbReference>
<dbReference type="Gene3D" id="1.10.10.10">
    <property type="entry name" value="Winged helix-like DNA-binding domain superfamily/Winged helix DNA-binding domain"/>
    <property type="match status" value="1"/>
</dbReference>
<dbReference type="SMART" id="SM00895">
    <property type="entry name" value="FCD"/>
    <property type="match status" value="1"/>
</dbReference>
<keyword evidence="2 6" id="KW-0238">DNA-binding</keyword>
<evidence type="ECO:0000256" key="2">
    <source>
        <dbReference type="ARBA" id="ARBA00023125"/>
    </source>
</evidence>
<keyword evidence="1" id="KW-0805">Transcription regulation</keyword>
<dbReference type="SUPFAM" id="SSF48008">
    <property type="entry name" value="GntR ligand-binding domain-like"/>
    <property type="match status" value="1"/>
</dbReference>
<dbReference type="InterPro" id="IPR008920">
    <property type="entry name" value="TF_FadR/GntR_C"/>
</dbReference>